<gene>
    <name evidence="3" type="ORF">R8Z52_24275</name>
</gene>
<keyword evidence="3" id="KW-0378">Hydrolase</keyword>
<reference evidence="3 4" key="1">
    <citation type="submission" date="2023-11" db="EMBL/GenBank/DDBJ databases">
        <title>Plant-associative lifestyle of Vibrio porteresiae and its evolutionary dynamics.</title>
        <authorList>
            <person name="Rameshkumar N."/>
            <person name="Kirti K."/>
        </authorList>
    </citation>
    <scope>NUCLEOTIDE SEQUENCE [LARGE SCALE GENOMIC DNA]</scope>
    <source>
        <strain evidence="3 4">MSSRF30</strain>
    </source>
</reference>
<evidence type="ECO:0000313" key="4">
    <source>
        <dbReference type="Proteomes" id="UP001304071"/>
    </source>
</evidence>
<evidence type="ECO:0000256" key="1">
    <source>
        <dbReference type="SAM" id="SignalP"/>
    </source>
</evidence>
<sequence>MIKKRTSLLILTVYFFLKSANAYADSLVIQTWNMQWLAIVPSSMGVTRHDPDWLALRSFYQQQPPDILFFQEVDSAQALQKVLPSTYTLLFSDRSLSSKRHHQFSDINQYTGIALAPGIHYTNPTDFSLPATTSKSSRYYSKLRWATYVIVYPKQGKPIHLLSVHLKSGCSTTKRAKSTKACRELSSQAAHLGLWIDQRIERNERFIIGGDFNYPLAAANNPIWQTISTSHPQDVVLATRNLKADCQVRSKRNAKRLIHYRRLIDHFITSRDIVLQQVAQRTYAESDVKQFQLSDHCPVIATVTH</sequence>
<organism evidence="3 4">
    <name type="scientific">Vibrio porteresiae DSM 19223</name>
    <dbReference type="NCBI Taxonomy" id="1123496"/>
    <lineage>
        <taxon>Bacteria</taxon>
        <taxon>Pseudomonadati</taxon>
        <taxon>Pseudomonadota</taxon>
        <taxon>Gammaproteobacteria</taxon>
        <taxon>Vibrionales</taxon>
        <taxon>Vibrionaceae</taxon>
        <taxon>Vibrio</taxon>
    </lineage>
</organism>
<keyword evidence="3" id="KW-0255">Endonuclease</keyword>
<evidence type="ECO:0000313" key="3">
    <source>
        <dbReference type="EMBL" id="WPC76033.1"/>
    </source>
</evidence>
<keyword evidence="3" id="KW-0540">Nuclease</keyword>
<dbReference type="InterPro" id="IPR036691">
    <property type="entry name" value="Endo/exonu/phosph_ase_sf"/>
</dbReference>
<feature type="chain" id="PRO_5045348455" evidence="1">
    <location>
        <begin position="25"/>
        <end position="305"/>
    </location>
</feature>
<dbReference type="Gene3D" id="3.60.10.10">
    <property type="entry name" value="Endonuclease/exonuclease/phosphatase"/>
    <property type="match status" value="1"/>
</dbReference>
<keyword evidence="4" id="KW-1185">Reference proteome</keyword>
<dbReference type="RefSeq" id="WP_261896416.1">
    <property type="nucleotide sequence ID" value="NZ_AP024896.1"/>
</dbReference>
<dbReference type="Proteomes" id="UP001304071">
    <property type="component" value="Chromosome 2"/>
</dbReference>
<dbReference type="InterPro" id="IPR005135">
    <property type="entry name" value="Endo/exonuclease/phosphatase"/>
</dbReference>
<protein>
    <submittedName>
        <fullName evidence="3">Endonuclease/exonuclease/phosphatase family protein</fullName>
    </submittedName>
</protein>
<accession>A0ABZ0QHQ9</accession>
<evidence type="ECO:0000259" key="2">
    <source>
        <dbReference type="Pfam" id="PF03372"/>
    </source>
</evidence>
<keyword evidence="1" id="KW-0732">Signal</keyword>
<dbReference type="Pfam" id="PF03372">
    <property type="entry name" value="Exo_endo_phos"/>
    <property type="match status" value="1"/>
</dbReference>
<dbReference type="EMBL" id="CP138204">
    <property type="protein sequence ID" value="WPC76033.1"/>
    <property type="molecule type" value="Genomic_DNA"/>
</dbReference>
<name>A0ABZ0QHQ9_9VIBR</name>
<feature type="domain" description="Endonuclease/exonuclease/phosphatase" evidence="2">
    <location>
        <begin position="31"/>
        <end position="296"/>
    </location>
</feature>
<feature type="signal peptide" evidence="1">
    <location>
        <begin position="1"/>
        <end position="24"/>
    </location>
</feature>
<dbReference type="GO" id="GO:0004519">
    <property type="term" value="F:endonuclease activity"/>
    <property type="evidence" value="ECO:0007669"/>
    <property type="project" value="UniProtKB-KW"/>
</dbReference>
<proteinExistence type="predicted"/>
<dbReference type="SUPFAM" id="SSF56219">
    <property type="entry name" value="DNase I-like"/>
    <property type="match status" value="1"/>
</dbReference>